<feature type="domain" description="N-acetyltransferase" evidence="4">
    <location>
        <begin position="3"/>
        <end position="154"/>
    </location>
</feature>
<organism evidence="5 6">
    <name type="scientific">Microbacter margulisiae</name>
    <dbReference type="NCBI Taxonomy" id="1350067"/>
    <lineage>
        <taxon>Bacteria</taxon>
        <taxon>Pseudomonadati</taxon>
        <taxon>Bacteroidota</taxon>
        <taxon>Bacteroidia</taxon>
        <taxon>Bacteroidales</taxon>
        <taxon>Porphyromonadaceae</taxon>
        <taxon>Microbacter</taxon>
    </lineage>
</organism>
<accession>A0A7W5H3B3</accession>
<dbReference type="InterPro" id="IPR016181">
    <property type="entry name" value="Acyl_CoA_acyltransferase"/>
</dbReference>
<evidence type="ECO:0000313" key="6">
    <source>
        <dbReference type="Proteomes" id="UP000544222"/>
    </source>
</evidence>
<keyword evidence="6" id="KW-1185">Reference proteome</keyword>
<dbReference type="GO" id="GO:0008080">
    <property type="term" value="F:N-acetyltransferase activity"/>
    <property type="evidence" value="ECO:0007669"/>
    <property type="project" value="UniProtKB-ARBA"/>
</dbReference>
<dbReference type="InterPro" id="IPR051016">
    <property type="entry name" value="Diverse_Substrate_AcTransf"/>
</dbReference>
<dbReference type="Proteomes" id="UP000544222">
    <property type="component" value="Unassembled WGS sequence"/>
</dbReference>
<dbReference type="FunFam" id="3.40.630.30:FF:000064">
    <property type="entry name" value="GNAT family acetyltransferase"/>
    <property type="match status" value="1"/>
</dbReference>
<keyword evidence="2 5" id="KW-0808">Transferase</keyword>
<dbReference type="InterPro" id="IPR000182">
    <property type="entry name" value="GNAT_dom"/>
</dbReference>
<dbReference type="EMBL" id="JACHYB010000002">
    <property type="protein sequence ID" value="MBB3188434.1"/>
    <property type="molecule type" value="Genomic_DNA"/>
</dbReference>
<dbReference type="Pfam" id="PF00583">
    <property type="entry name" value="Acetyltransf_1"/>
    <property type="match status" value="1"/>
</dbReference>
<protein>
    <submittedName>
        <fullName evidence="5">GNAT superfamily N-acetyltransferase</fullName>
    </submittedName>
</protein>
<dbReference type="RefSeq" id="WP_183414178.1">
    <property type="nucleotide sequence ID" value="NZ_JACHYB010000002.1"/>
</dbReference>
<evidence type="ECO:0000313" key="5">
    <source>
        <dbReference type="EMBL" id="MBB3188434.1"/>
    </source>
</evidence>
<evidence type="ECO:0000256" key="1">
    <source>
        <dbReference type="ARBA" id="ARBA00008694"/>
    </source>
</evidence>
<gene>
    <name evidence="5" type="ORF">FHX64_002632</name>
</gene>
<dbReference type="PANTHER" id="PTHR10545">
    <property type="entry name" value="DIAMINE N-ACETYLTRANSFERASE"/>
    <property type="match status" value="1"/>
</dbReference>
<sequence length="154" mass="17977">MKITIRKATQDDYPAILEMIKALAVFEKAGDKVSNTVEQMIEEQAFFRCLIAENDQHQPVAIALYFFAYYTWVGKSLYLDDLYVKETYRKQGIATQLLRAVFDVAREENCHRVRWQVLNWNENALALYRKCGATIDSEWSNCDFDREGIVNFSI</sequence>
<dbReference type="Gene3D" id="3.40.630.30">
    <property type="match status" value="1"/>
</dbReference>
<dbReference type="SUPFAM" id="SSF55729">
    <property type="entry name" value="Acyl-CoA N-acyltransferases (Nat)"/>
    <property type="match status" value="1"/>
</dbReference>
<dbReference type="PROSITE" id="PS51186">
    <property type="entry name" value="GNAT"/>
    <property type="match status" value="1"/>
</dbReference>
<proteinExistence type="inferred from homology"/>
<reference evidence="5 6" key="1">
    <citation type="submission" date="2020-08" db="EMBL/GenBank/DDBJ databases">
        <title>Genomic Encyclopedia of Type Strains, Phase IV (KMG-IV): sequencing the most valuable type-strain genomes for metagenomic binning, comparative biology and taxonomic classification.</title>
        <authorList>
            <person name="Goeker M."/>
        </authorList>
    </citation>
    <scope>NUCLEOTIDE SEQUENCE [LARGE SCALE GENOMIC DNA]</scope>
    <source>
        <strain evidence="5 6">DSM 27471</strain>
    </source>
</reference>
<dbReference type="AlphaFoldDB" id="A0A7W5H3B3"/>
<keyword evidence="3" id="KW-0012">Acyltransferase</keyword>
<evidence type="ECO:0000256" key="2">
    <source>
        <dbReference type="ARBA" id="ARBA00022679"/>
    </source>
</evidence>
<name>A0A7W5H3B3_9PORP</name>
<evidence type="ECO:0000259" key="4">
    <source>
        <dbReference type="PROSITE" id="PS51186"/>
    </source>
</evidence>
<dbReference type="PANTHER" id="PTHR10545:SF29">
    <property type="entry name" value="GH14572P-RELATED"/>
    <property type="match status" value="1"/>
</dbReference>
<comment type="caution">
    <text evidence="5">The sequence shown here is derived from an EMBL/GenBank/DDBJ whole genome shotgun (WGS) entry which is preliminary data.</text>
</comment>
<comment type="similarity">
    <text evidence="1">Belongs to the acetyltransferase family.</text>
</comment>
<evidence type="ECO:0000256" key="3">
    <source>
        <dbReference type="ARBA" id="ARBA00023315"/>
    </source>
</evidence>
<dbReference type="CDD" id="cd04301">
    <property type="entry name" value="NAT_SF"/>
    <property type="match status" value="1"/>
</dbReference>